<keyword evidence="2" id="KW-1185">Reference proteome</keyword>
<proteinExistence type="predicted"/>
<gene>
    <name evidence="1" type="ORF">ACFSRZ_14765</name>
</gene>
<dbReference type="Proteomes" id="UP001597508">
    <property type="component" value="Unassembled WGS sequence"/>
</dbReference>
<evidence type="ECO:0000313" key="2">
    <source>
        <dbReference type="Proteomes" id="UP001597508"/>
    </source>
</evidence>
<dbReference type="EMBL" id="JBHULH010000012">
    <property type="protein sequence ID" value="MFD2568636.1"/>
    <property type="molecule type" value="Genomic_DNA"/>
</dbReference>
<evidence type="ECO:0000313" key="1">
    <source>
        <dbReference type="EMBL" id="MFD2568636.1"/>
    </source>
</evidence>
<comment type="caution">
    <text evidence="1">The sequence shown here is derived from an EMBL/GenBank/DDBJ whole genome shotgun (WGS) entry which is preliminary data.</text>
</comment>
<accession>A0ABW5LWM0</accession>
<organism evidence="1 2">
    <name type="scientific">Pseudotenacibaculum haliotis</name>
    <dbReference type="NCBI Taxonomy" id="1862138"/>
    <lineage>
        <taxon>Bacteria</taxon>
        <taxon>Pseudomonadati</taxon>
        <taxon>Bacteroidota</taxon>
        <taxon>Flavobacteriia</taxon>
        <taxon>Flavobacteriales</taxon>
        <taxon>Flavobacteriaceae</taxon>
        <taxon>Pseudotenacibaculum</taxon>
    </lineage>
</organism>
<dbReference type="RefSeq" id="WP_379667344.1">
    <property type="nucleotide sequence ID" value="NZ_JBHULH010000012.1"/>
</dbReference>
<name>A0ABW5LWM0_9FLAO</name>
<protein>
    <submittedName>
        <fullName evidence="1">Uncharacterized protein</fullName>
    </submittedName>
</protein>
<reference evidence="2" key="1">
    <citation type="journal article" date="2019" name="Int. J. Syst. Evol. Microbiol.">
        <title>The Global Catalogue of Microorganisms (GCM) 10K type strain sequencing project: providing services to taxonomists for standard genome sequencing and annotation.</title>
        <authorList>
            <consortium name="The Broad Institute Genomics Platform"/>
            <consortium name="The Broad Institute Genome Sequencing Center for Infectious Disease"/>
            <person name="Wu L."/>
            <person name="Ma J."/>
        </authorList>
    </citation>
    <scope>NUCLEOTIDE SEQUENCE [LARGE SCALE GENOMIC DNA]</scope>
    <source>
        <strain evidence="2">KCTC 52127</strain>
    </source>
</reference>
<sequence length="160" mass="18108">MISLERGNVLFPGEKDGFDFKDVKFKYQFVNCKGQVKLGVAYDKKATFTQYKYKGKAYGKSQVGTSLWPKPGEIEIHDVSADLYFGSRKLGKVSIRFIPKYYSGCSGKMYDVLRDVGLRANDKVYKSNIKKLILRNIKVLKAGVADEGKTDKINKRLSKS</sequence>